<gene>
    <name evidence="1" type="ORF">DTU56_09660</name>
</gene>
<accession>A0A5U8XNJ1</accession>
<dbReference type="AlphaFoldDB" id="A0A5U8XNJ1"/>
<name>A0A5U8XNJ1_SALMU</name>
<organism evidence="1">
    <name type="scientific">Salmonella muenchen</name>
    <dbReference type="NCBI Taxonomy" id="596"/>
    <lineage>
        <taxon>Bacteria</taxon>
        <taxon>Pseudomonadati</taxon>
        <taxon>Pseudomonadota</taxon>
        <taxon>Gammaproteobacteria</taxon>
        <taxon>Enterobacterales</taxon>
        <taxon>Enterobacteriaceae</taxon>
        <taxon>Salmonella</taxon>
    </lineage>
</organism>
<comment type="caution">
    <text evidence="1">The sequence shown here is derived from an EMBL/GenBank/DDBJ whole genome shotgun (WGS) entry which is preliminary data.</text>
</comment>
<dbReference type="EMBL" id="AAGUDP010000006">
    <property type="protein sequence ID" value="EBS0563385.1"/>
    <property type="molecule type" value="Genomic_DNA"/>
</dbReference>
<reference evidence="1" key="1">
    <citation type="submission" date="2018-07" db="EMBL/GenBank/DDBJ databases">
        <authorList>
            <person name="Ashton P.M."/>
            <person name="Dallman T."/>
            <person name="Nair S."/>
            <person name="De Pinna E."/>
            <person name="Peters T."/>
            <person name="Grant K."/>
        </authorList>
    </citation>
    <scope>NUCLEOTIDE SEQUENCE</scope>
    <source>
        <strain evidence="1">142535</strain>
    </source>
</reference>
<proteinExistence type="predicted"/>
<protein>
    <submittedName>
        <fullName evidence="1">Uncharacterized protein</fullName>
    </submittedName>
</protein>
<sequence length="572" mass="63233">MKLLQLQMYPVYEIPEQIRRRIAFNAGTEDLTHLSDVIVQNGASATSAFDYGEAMGKIVGFDPTPGSFEKPIVDISEQNNTVTPFRFEQRSRIYNFVAVVVVNPINETRSQEIRYILTGYTSEADPTLASLLPDDMVLYINDIYGVRLSYKYDAVGNRYVDPNSFQMVDNYVLSNTLVTQQGTELTLDPIALTKAAKTVSNLDVNPLAGEELSFSVNSDSVLGPSLQSEAQLLTAQLTRPESFIGAMSTGFLNSLLNEQESNSLTGINAFFDNGTMSLEGEMRRLGVVKSYKNHNFANAMRTALSRNNFVTDAYRQSQDAKFRLGDLRAVLFNPADLNRMLQESLSTALRNMHMGIDKTDSWTSTNGFATEASLVAYDVGMRMGQVMAKNLINTVRVVFDNRMANFDTQPQLSVVPGSAESISEGGIPALMARNFMREMMQTFIAATRHNAVRVKMVVIARLGQVIRIEITPDGEPTTEFYTFASFMSSRMHIGLTYDNTYNNTVAKNTSTLFNTIQHGFDEYTRRDSSNAVMVSLSNVAPSNGFTIPDSPVSQPASGGFSFGSDDVTGFKL</sequence>
<evidence type="ECO:0000313" key="1">
    <source>
        <dbReference type="EMBL" id="EBS0563385.1"/>
    </source>
</evidence>